<reference evidence="1" key="1">
    <citation type="submission" date="2023-02" db="EMBL/GenBank/DDBJ databases">
        <title>Elizabethkingia anophelis draft genomes.</title>
        <authorList>
            <person name="Nicholson A.C."/>
            <person name="Whitney A.M."/>
            <person name="Humrighouse B.W."/>
            <person name="Villarma A."/>
            <person name="Bell M."/>
            <person name="Mcquiston J."/>
        </authorList>
    </citation>
    <scope>NUCLEOTIDE SEQUENCE</scope>
    <source>
        <strain evidence="1">B4955</strain>
    </source>
</reference>
<proteinExistence type="predicted"/>
<accession>A0AAE4P3M8</accession>
<dbReference type="Proteomes" id="UP001189000">
    <property type="component" value="Unassembled WGS sequence"/>
</dbReference>
<dbReference type="EMBL" id="NWGY01000015">
    <property type="protein sequence ID" value="MDV3665447.1"/>
    <property type="molecule type" value="Genomic_DNA"/>
</dbReference>
<organism evidence="1 2">
    <name type="scientific">Elizabethkingia anophelis</name>
    <dbReference type="NCBI Taxonomy" id="1117645"/>
    <lineage>
        <taxon>Bacteria</taxon>
        <taxon>Pseudomonadati</taxon>
        <taxon>Bacteroidota</taxon>
        <taxon>Flavobacteriia</taxon>
        <taxon>Flavobacteriales</taxon>
        <taxon>Weeksellaceae</taxon>
        <taxon>Elizabethkingia</taxon>
    </lineage>
</organism>
<gene>
    <name evidence="1" type="ORF">CMU51_15460</name>
</gene>
<sequence>MSKINLTELTVEELEAALASKKQIDQEAEEKRKQQLTTEENNLVNSIVDEYVQQNENLSTLKELQAEAIVNHNKKMYASLGKELKETKTITLGTDNGQRKVELVYSDLLGFNSQAPIHIDAIKDILKEKFADVDPGFYDFVDSILIKNTKGDYDPKLLAKARQKAAKLKNPETLLEEFDKLEKCRIVIGKSRYVRAYQKDENNKWQNISLNFSSL</sequence>
<dbReference type="AlphaFoldDB" id="A0AAE4P3M8"/>
<name>A0AAE4P3M8_9FLAO</name>
<dbReference type="InterPro" id="IPR021505">
    <property type="entry name" value="Phage_B3_Orf6"/>
</dbReference>
<comment type="caution">
    <text evidence="1">The sequence shown here is derived from an EMBL/GenBank/DDBJ whole genome shotgun (WGS) entry which is preliminary data.</text>
</comment>
<dbReference type="Pfam" id="PF11363">
    <property type="entry name" value="DUF3164"/>
    <property type="match status" value="1"/>
</dbReference>
<evidence type="ECO:0000313" key="2">
    <source>
        <dbReference type="Proteomes" id="UP001189000"/>
    </source>
</evidence>
<dbReference type="RefSeq" id="WP_009089687.1">
    <property type="nucleotide sequence ID" value="NZ_CP023403.1"/>
</dbReference>
<evidence type="ECO:0000313" key="1">
    <source>
        <dbReference type="EMBL" id="MDV3665447.1"/>
    </source>
</evidence>
<protein>
    <submittedName>
        <fullName evidence="1">DUF3164 domain-containing protein</fullName>
    </submittedName>
</protein>